<keyword evidence="8 13" id="KW-0067">ATP-binding</keyword>
<dbReference type="NCBIfam" id="TIGR00468">
    <property type="entry name" value="pheS"/>
    <property type="match status" value="1"/>
</dbReference>
<dbReference type="GO" id="GO:0140096">
    <property type="term" value="F:catalytic activity, acting on a protein"/>
    <property type="evidence" value="ECO:0007669"/>
    <property type="project" value="UniProtKB-ARBA"/>
</dbReference>
<feature type="binding site" evidence="13">
    <location>
        <position position="258"/>
    </location>
    <ligand>
        <name>Mg(2+)</name>
        <dbReference type="ChEBI" id="CHEBI:18420"/>
        <note>shared with beta subunit</note>
    </ligand>
</feature>
<dbReference type="SUPFAM" id="SSF46589">
    <property type="entry name" value="tRNA-binding arm"/>
    <property type="match status" value="1"/>
</dbReference>
<dbReference type="InterPro" id="IPR002319">
    <property type="entry name" value="Phenylalanyl-tRNA_Synthase"/>
</dbReference>
<evidence type="ECO:0000313" key="16">
    <source>
        <dbReference type="Proteomes" id="UP000004923"/>
    </source>
</evidence>
<evidence type="ECO:0000256" key="3">
    <source>
        <dbReference type="ARBA" id="ARBA00011209"/>
    </source>
</evidence>
<feature type="domain" description="Aminoacyl-transfer RNA synthetases class-II family profile" evidence="14">
    <location>
        <begin position="118"/>
        <end position="324"/>
    </location>
</feature>
<dbReference type="EC" id="6.1.1.20" evidence="13"/>
<evidence type="ECO:0000256" key="2">
    <source>
        <dbReference type="ARBA" id="ARBA00010207"/>
    </source>
</evidence>
<evidence type="ECO:0000256" key="12">
    <source>
        <dbReference type="ARBA" id="ARBA00049255"/>
    </source>
</evidence>
<keyword evidence="10 13" id="KW-0648">Protein biosynthesis</keyword>
<comment type="caution">
    <text evidence="15">The sequence shown here is derived from an EMBL/GenBank/DDBJ whole genome shotgun (WGS) entry which is preliminary data.</text>
</comment>
<evidence type="ECO:0000313" key="15">
    <source>
        <dbReference type="EMBL" id="EFY05491.1"/>
    </source>
</evidence>
<dbReference type="AlphaFoldDB" id="E8LCE5"/>
<keyword evidence="11 13" id="KW-0030">Aminoacyl-tRNA synthetase</keyword>
<evidence type="ECO:0000256" key="10">
    <source>
        <dbReference type="ARBA" id="ARBA00022917"/>
    </source>
</evidence>
<reference evidence="15 16" key="1">
    <citation type="submission" date="2011-01" db="EMBL/GenBank/DDBJ databases">
        <authorList>
            <person name="Weinstock G."/>
            <person name="Sodergren E."/>
            <person name="Clifton S."/>
            <person name="Fulton L."/>
            <person name="Fulton B."/>
            <person name="Courtney L."/>
            <person name="Fronick C."/>
            <person name="Harrison M."/>
            <person name="Strong C."/>
            <person name="Farmer C."/>
            <person name="Delahaunty K."/>
            <person name="Markovic C."/>
            <person name="Hall O."/>
            <person name="Minx P."/>
            <person name="Tomlinson C."/>
            <person name="Mitreva M."/>
            <person name="Hou S."/>
            <person name="Chen J."/>
            <person name="Wollam A."/>
            <person name="Pepin K.H."/>
            <person name="Johnson M."/>
            <person name="Bhonagiri V."/>
            <person name="Zhang X."/>
            <person name="Suruliraj S."/>
            <person name="Warren W."/>
            <person name="Chinwalla A."/>
            <person name="Mardis E.R."/>
            <person name="Wilson R.K."/>
        </authorList>
    </citation>
    <scope>NUCLEOTIDE SEQUENCE [LARGE SCALE GENOMIC DNA]</scope>
    <source>
        <strain evidence="15 16">YIT 12067</strain>
    </source>
</reference>
<comment type="subunit">
    <text evidence="3 13">Tetramer of two alpha and two beta subunits.</text>
</comment>
<name>E8LCE5_9FIRM</name>
<dbReference type="InterPro" id="IPR004529">
    <property type="entry name" value="Phe-tRNA-synth_IIc_asu"/>
</dbReference>
<dbReference type="Pfam" id="PF01409">
    <property type="entry name" value="tRNA-synt_2d"/>
    <property type="match status" value="1"/>
</dbReference>
<dbReference type="GO" id="GO:0000287">
    <property type="term" value="F:magnesium ion binding"/>
    <property type="evidence" value="ECO:0007669"/>
    <property type="project" value="UniProtKB-UniRule"/>
</dbReference>
<dbReference type="GO" id="GO:0016740">
    <property type="term" value="F:transferase activity"/>
    <property type="evidence" value="ECO:0007669"/>
    <property type="project" value="UniProtKB-ARBA"/>
</dbReference>
<evidence type="ECO:0000256" key="9">
    <source>
        <dbReference type="ARBA" id="ARBA00022842"/>
    </source>
</evidence>
<evidence type="ECO:0000256" key="6">
    <source>
        <dbReference type="ARBA" id="ARBA00022723"/>
    </source>
</evidence>
<organism evidence="15 16">
    <name type="scientific">Phascolarctobacterium succinatutens YIT 12067</name>
    <dbReference type="NCBI Taxonomy" id="626939"/>
    <lineage>
        <taxon>Bacteria</taxon>
        <taxon>Bacillati</taxon>
        <taxon>Bacillota</taxon>
        <taxon>Negativicutes</taxon>
        <taxon>Acidaminococcales</taxon>
        <taxon>Acidaminococcaceae</taxon>
        <taxon>Phascolarctobacterium</taxon>
    </lineage>
</organism>
<dbReference type="GO" id="GO:0006432">
    <property type="term" value="P:phenylalanyl-tRNA aminoacylation"/>
    <property type="evidence" value="ECO:0007669"/>
    <property type="project" value="UniProtKB-UniRule"/>
</dbReference>
<dbReference type="GO" id="GO:0005737">
    <property type="term" value="C:cytoplasm"/>
    <property type="evidence" value="ECO:0007669"/>
    <property type="project" value="UniProtKB-SubCell"/>
</dbReference>
<keyword evidence="5 13" id="KW-0436">Ligase</keyword>
<evidence type="ECO:0000256" key="4">
    <source>
        <dbReference type="ARBA" id="ARBA00022490"/>
    </source>
</evidence>
<keyword evidence="6 13" id="KW-0479">Metal-binding</keyword>
<keyword evidence="4 13" id="KW-0963">Cytoplasm</keyword>
<dbReference type="PANTHER" id="PTHR11538">
    <property type="entry name" value="PHENYLALANYL-TRNA SYNTHETASE"/>
    <property type="match status" value="1"/>
</dbReference>
<dbReference type="Proteomes" id="UP000004923">
    <property type="component" value="Unassembled WGS sequence"/>
</dbReference>
<comment type="catalytic activity">
    <reaction evidence="12 13">
        <text>tRNA(Phe) + L-phenylalanine + ATP = L-phenylalanyl-tRNA(Phe) + AMP + diphosphate + H(+)</text>
        <dbReference type="Rhea" id="RHEA:19413"/>
        <dbReference type="Rhea" id="RHEA-COMP:9668"/>
        <dbReference type="Rhea" id="RHEA-COMP:9699"/>
        <dbReference type="ChEBI" id="CHEBI:15378"/>
        <dbReference type="ChEBI" id="CHEBI:30616"/>
        <dbReference type="ChEBI" id="CHEBI:33019"/>
        <dbReference type="ChEBI" id="CHEBI:58095"/>
        <dbReference type="ChEBI" id="CHEBI:78442"/>
        <dbReference type="ChEBI" id="CHEBI:78531"/>
        <dbReference type="ChEBI" id="CHEBI:456215"/>
        <dbReference type="EC" id="6.1.1.20"/>
    </reaction>
</comment>
<dbReference type="EMBL" id="AEVN01000020">
    <property type="protein sequence ID" value="EFY05491.1"/>
    <property type="molecule type" value="Genomic_DNA"/>
</dbReference>
<dbReference type="Gene3D" id="3.30.930.10">
    <property type="entry name" value="Bira Bifunctional Protein, Domain 2"/>
    <property type="match status" value="1"/>
</dbReference>
<dbReference type="PROSITE" id="PS50862">
    <property type="entry name" value="AA_TRNA_LIGASE_II"/>
    <property type="match status" value="1"/>
</dbReference>
<evidence type="ECO:0000256" key="7">
    <source>
        <dbReference type="ARBA" id="ARBA00022741"/>
    </source>
</evidence>
<keyword evidence="9 13" id="KW-0460">Magnesium</keyword>
<comment type="cofactor">
    <cofactor evidence="13">
        <name>Mg(2+)</name>
        <dbReference type="ChEBI" id="CHEBI:18420"/>
    </cofactor>
    <text evidence="13">Binds 2 magnesium ions per tetramer.</text>
</comment>
<keyword evidence="16" id="KW-1185">Reference proteome</keyword>
<comment type="subcellular location">
    <subcellularLocation>
        <location evidence="1 13">Cytoplasm</location>
    </subcellularLocation>
</comment>
<evidence type="ECO:0000256" key="5">
    <source>
        <dbReference type="ARBA" id="ARBA00022598"/>
    </source>
</evidence>
<dbReference type="eggNOG" id="COG0016">
    <property type="taxonomic scope" value="Bacteria"/>
</dbReference>
<comment type="similarity">
    <text evidence="2 13">Belongs to the class-II aminoacyl-tRNA synthetase family. Phe-tRNA synthetase alpha subunit type 1 subfamily.</text>
</comment>
<dbReference type="GO" id="GO:0000049">
    <property type="term" value="F:tRNA binding"/>
    <property type="evidence" value="ECO:0007669"/>
    <property type="project" value="InterPro"/>
</dbReference>
<dbReference type="CDD" id="cd00496">
    <property type="entry name" value="PheRS_alpha_core"/>
    <property type="match status" value="1"/>
</dbReference>
<dbReference type="GO" id="GO:0004826">
    <property type="term" value="F:phenylalanine-tRNA ligase activity"/>
    <property type="evidence" value="ECO:0007669"/>
    <property type="project" value="UniProtKB-UniRule"/>
</dbReference>
<dbReference type="PANTHER" id="PTHR11538:SF41">
    <property type="entry name" value="PHENYLALANINE--TRNA LIGASE, MITOCHONDRIAL"/>
    <property type="match status" value="1"/>
</dbReference>
<dbReference type="SUPFAM" id="SSF55681">
    <property type="entry name" value="Class II aaRS and biotin synthetases"/>
    <property type="match status" value="1"/>
</dbReference>
<dbReference type="InterPro" id="IPR006195">
    <property type="entry name" value="aa-tRNA-synth_II"/>
</dbReference>
<gene>
    <name evidence="13 15" type="primary">pheS</name>
    <name evidence="15" type="ORF">HMPREF9443_00514</name>
</gene>
<dbReference type="InterPro" id="IPR004188">
    <property type="entry name" value="Phe-tRNA_ligase_II_N"/>
</dbReference>
<proteinExistence type="inferred from homology"/>
<dbReference type="HOGENOM" id="CLU_025086_0_1_9"/>
<dbReference type="Pfam" id="PF02912">
    <property type="entry name" value="Phe_tRNA-synt_N"/>
    <property type="match status" value="1"/>
</dbReference>
<dbReference type="GO" id="GO:0005524">
    <property type="term" value="F:ATP binding"/>
    <property type="evidence" value="ECO:0007669"/>
    <property type="project" value="UniProtKB-UniRule"/>
</dbReference>
<accession>E8LCE5</accession>
<evidence type="ECO:0000259" key="14">
    <source>
        <dbReference type="PROSITE" id="PS50862"/>
    </source>
</evidence>
<keyword evidence="7 13" id="KW-0547">Nucleotide-binding</keyword>
<evidence type="ECO:0000256" key="11">
    <source>
        <dbReference type="ARBA" id="ARBA00023146"/>
    </source>
</evidence>
<dbReference type="InterPro" id="IPR045864">
    <property type="entry name" value="aa-tRNA-synth_II/BPL/LPL"/>
</dbReference>
<sequence length="346" mass="38811">MKSMKEKLEALKAQALEELAAVTSLDALKDLRVKYLGKKGPMTEILRGMGKLPAEERPKIGQIVNEIKAELEGKINEATAMLEKKALADKLANEQVDITLPGRKPKTGHLHPVTLTMREIKKIFMRMGFDVCDGPEIEDVYHNFTALNLPPDHPALDMQDSFYITENYLLRTQTSGVQARTLESKEPNTPIRMICPGTVYRCDYDATHSPMFHQVEGLVVDKNISLADLKGTLELFCKQMFGEDVKVRLRPSYFPFTEPSVEVDVSCPICHAKGGGCHVCKDSGWLEILGAGVVHPNVLRMSGYDPEKMTGFAFGLGVERIAMLKYGIDDLRLFFENDQRFISQFK</sequence>
<evidence type="ECO:0000256" key="8">
    <source>
        <dbReference type="ARBA" id="ARBA00022840"/>
    </source>
</evidence>
<evidence type="ECO:0000256" key="13">
    <source>
        <dbReference type="HAMAP-Rule" id="MF_00281"/>
    </source>
</evidence>
<dbReference type="FunFam" id="3.30.930.10:FF:000003">
    <property type="entry name" value="Phenylalanine--tRNA ligase alpha subunit"/>
    <property type="match status" value="1"/>
</dbReference>
<evidence type="ECO:0000256" key="1">
    <source>
        <dbReference type="ARBA" id="ARBA00004496"/>
    </source>
</evidence>
<protein>
    <recommendedName>
        <fullName evidence="13">Phenylalanine--tRNA ligase alpha subunit</fullName>
        <ecNumber evidence="13">6.1.1.20</ecNumber>
    </recommendedName>
    <alternativeName>
        <fullName evidence="13">Phenylalanyl-tRNA synthetase alpha subunit</fullName>
        <shortName evidence="13">PheRS</shortName>
    </alternativeName>
</protein>
<dbReference type="HAMAP" id="MF_00281">
    <property type="entry name" value="Phe_tRNA_synth_alpha1"/>
    <property type="match status" value="1"/>
</dbReference>
<dbReference type="InterPro" id="IPR022911">
    <property type="entry name" value="Phe_tRNA_ligase_alpha1_bac"/>
</dbReference>
<dbReference type="InterPro" id="IPR010978">
    <property type="entry name" value="tRNA-bd_arm"/>
</dbReference>